<evidence type="ECO:0000313" key="3">
    <source>
        <dbReference type="Proteomes" id="UP000072741"/>
    </source>
</evidence>
<dbReference type="Gene3D" id="3.40.50.150">
    <property type="entry name" value="Vaccinia Virus protein VP39"/>
    <property type="match status" value="1"/>
</dbReference>
<dbReference type="Pfam" id="PF08242">
    <property type="entry name" value="Methyltransf_12"/>
    <property type="match status" value="1"/>
</dbReference>
<dbReference type="InterPro" id="IPR029063">
    <property type="entry name" value="SAM-dependent_MTases_sf"/>
</dbReference>
<sequence>MNTSTAATADEPPEPGQQRAYFDAIYAEQDDPYGVRTRWYERRKRELLLAALPRPRFRRAYEPGCGAAALSLSLAERCDELWCSDFHPRAVATATLLLAHLPHVRVEQRSLPQEWPHEGRFDLVVLSEVSYFLTPDDVHAMAERCNASLTADGVLVACDWRPDFAGRRCPTDEVHRLLDGLGLHRLLRHEEDDFLLQVWQRSPRSVAQAEGIR</sequence>
<organism evidence="2 3">
    <name type="scientific">Pseudacidovorax intermedius</name>
    <dbReference type="NCBI Taxonomy" id="433924"/>
    <lineage>
        <taxon>Bacteria</taxon>
        <taxon>Pseudomonadati</taxon>
        <taxon>Pseudomonadota</taxon>
        <taxon>Betaproteobacteria</taxon>
        <taxon>Burkholderiales</taxon>
        <taxon>Comamonadaceae</taxon>
        <taxon>Pseudacidovorax</taxon>
    </lineage>
</organism>
<comment type="caution">
    <text evidence="2">The sequence shown here is derived from an EMBL/GenBank/DDBJ whole genome shotgun (WGS) entry which is preliminary data.</text>
</comment>
<proteinExistence type="predicted"/>
<keyword evidence="2" id="KW-0489">Methyltransferase</keyword>
<dbReference type="RefSeq" id="WP_058642746.1">
    <property type="nucleotide sequence ID" value="NZ_LDSL01000094.1"/>
</dbReference>
<name>A0A147GRZ9_9BURK</name>
<dbReference type="GO" id="GO:0032259">
    <property type="term" value="P:methylation"/>
    <property type="evidence" value="ECO:0007669"/>
    <property type="project" value="UniProtKB-KW"/>
</dbReference>
<dbReference type="Proteomes" id="UP000072741">
    <property type="component" value="Unassembled WGS sequence"/>
</dbReference>
<dbReference type="OrthoDB" id="116799at2"/>
<dbReference type="InterPro" id="IPR013217">
    <property type="entry name" value="Methyltransf_12"/>
</dbReference>
<dbReference type="EMBL" id="LDSL01000094">
    <property type="protein sequence ID" value="KTT19300.1"/>
    <property type="molecule type" value="Genomic_DNA"/>
</dbReference>
<dbReference type="GO" id="GO:0008168">
    <property type="term" value="F:methyltransferase activity"/>
    <property type="evidence" value="ECO:0007669"/>
    <property type="project" value="UniProtKB-KW"/>
</dbReference>
<feature type="domain" description="Methyltransferase type 12" evidence="1">
    <location>
        <begin position="64"/>
        <end position="155"/>
    </location>
</feature>
<dbReference type="SUPFAM" id="SSF53335">
    <property type="entry name" value="S-adenosyl-L-methionine-dependent methyltransferases"/>
    <property type="match status" value="1"/>
</dbReference>
<gene>
    <name evidence="2" type="ORF">NS331_14845</name>
</gene>
<evidence type="ECO:0000259" key="1">
    <source>
        <dbReference type="Pfam" id="PF08242"/>
    </source>
</evidence>
<dbReference type="CDD" id="cd02440">
    <property type="entry name" value="AdoMet_MTases"/>
    <property type="match status" value="1"/>
</dbReference>
<keyword evidence="2" id="KW-0808">Transferase</keyword>
<dbReference type="AlphaFoldDB" id="A0A147GRZ9"/>
<evidence type="ECO:0000313" key="2">
    <source>
        <dbReference type="EMBL" id="KTT19300.1"/>
    </source>
</evidence>
<keyword evidence="3" id="KW-1185">Reference proteome</keyword>
<reference evidence="2 3" key="1">
    <citation type="journal article" date="2016" name="Front. Microbiol.">
        <title>Genomic Resource of Rice Seed Associated Bacteria.</title>
        <authorList>
            <person name="Midha S."/>
            <person name="Bansal K."/>
            <person name="Sharma S."/>
            <person name="Kumar N."/>
            <person name="Patil P.P."/>
            <person name="Chaudhry V."/>
            <person name="Patil P.B."/>
        </authorList>
    </citation>
    <scope>NUCLEOTIDE SEQUENCE [LARGE SCALE GENOMIC DNA]</scope>
    <source>
        <strain evidence="2 3">NS331</strain>
    </source>
</reference>
<protein>
    <submittedName>
        <fullName evidence="2">Methyltransferase</fullName>
    </submittedName>
</protein>
<accession>A0A147GRZ9</accession>